<dbReference type="InterPro" id="IPR012340">
    <property type="entry name" value="NA-bd_OB-fold"/>
</dbReference>
<dbReference type="EMBL" id="JXRP01000019">
    <property type="protein sequence ID" value="KIL44549.1"/>
    <property type="molecule type" value="Genomic_DNA"/>
</dbReference>
<gene>
    <name evidence="8" type="ORF">KP78_35130</name>
</gene>
<keyword evidence="3 8" id="KW-0378">Hydrolase</keyword>
<feature type="domain" description="S1 motif" evidence="7">
    <location>
        <begin position="39"/>
        <end position="111"/>
    </location>
</feature>
<keyword evidence="5" id="KW-0694">RNA-binding</keyword>
<feature type="coiled-coil region" evidence="6">
    <location>
        <begin position="154"/>
        <end position="188"/>
    </location>
</feature>
<protein>
    <submittedName>
        <fullName evidence="8">Ribonuclease E</fullName>
        <ecNumber evidence="8">3.1.26.12</ecNumber>
    </submittedName>
</protein>
<evidence type="ECO:0000313" key="8">
    <source>
        <dbReference type="EMBL" id="KIL44549.1"/>
    </source>
</evidence>
<dbReference type="STRING" id="889306.KP78_35130"/>
<dbReference type="PROSITE" id="PS50126">
    <property type="entry name" value="S1"/>
    <property type="match status" value="1"/>
</dbReference>
<dbReference type="InterPro" id="IPR003029">
    <property type="entry name" value="S1_domain"/>
</dbReference>
<sequence>MMKKIIINARGREKRWLLAEDNVVSRLEVHQPAEHSKVGNVYVGVVESIKPSLNAAFVSFDKGKNGFLSFKDVPSHQTVQSIQSLLHQGQRILVQVKKDESSMKGAVLTANLECGSRSLVYFPFGRIVTVSKKILESAKRNELKDWGNLILKEQEGLLLRTEAKEKSLEKLQEELESLRRTVTGWQQALIKKKAPSPVEVLDPFVKSLYTLMEKERSGLILTDEQTIKEEIQTFLSNREELDWQVDFEHADTDIFSRNGFSGIEEKATKNVVWLNGGISIVIEATEALTVIDVNSGKLAKQGQVRQSIRKINEAAGKEIARQLKLRDISGIIIVDFINMSSSQDQQFIENMMKRLCQHDHKHVEVVGFTSLSLLQLTRKKTRPSLEESLFVRCPVCDGKGLVASAETLAFRLERELFEHRRSIRDCIQIEATKDVMDMFRGEGGQFQAHIENQMGTSIEWVSAGHQHPFYHILRL</sequence>
<dbReference type="GO" id="GO:0046872">
    <property type="term" value="F:metal ion binding"/>
    <property type="evidence" value="ECO:0007669"/>
    <property type="project" value="UniProtKB-KW"/>
</dbReference>
<dbReference type="SMART" id="SM00316">
    <property type="entry name" value="S1"/>
    <property type="match status" value="1"/>
</dbReference>
<evidence type="ECO:0000256" key="3">
    <source>
        <dbReference type="ARBA" id="ARBA00022801"/>
    </source>
</evidence>
<evidence type="ECO:0000256" key="4">
    <source>
        <dbReference type="ARBA" id="ARBA00022842"/>
    </source>
</evidence>
<evidence type="ECO:0000256" key="5">
    <source>
        <dbReference type="ARBA" id="ARBA00022884"/>
    </source>
</evidence>
<comment type="cofactor">
    <cofactor evidence="1">
        <name>Mg(2+)</name>
        <dbReference type="ChEBI" id="CHEBI:18420"/>
    </cofactor>
</comment>
<keyword evidence="4" id="KW-0460">Magnesium</keyword>
<dbReference type="GO" id="GO:0003723">
    <property type="term" value="F:RNA binding"/>
    <property type="evidence" value="ECO:0007669"/>
    <property type="project" value="UniProtKB-KW"/>
</dbReference>
<proteinExistence type="predicted"/>
<dbReference type="Gene3D" id="3.40.1260.20">
    <property type="entry name" value="Ribonuclease E, catalytic domain"/>
    <property type="match status" value="1"/>
</dbReference>
<name>A0A0C2RS33_9BACL</name>
<comment type="caution">
    <text evidence="8">The sequence shown here is derived from an EMBL/GenBank/DDBJ whole genome shotgun (WGS) entry which is preliminary data.</text>
</comment>
<evidence type="ECO:0000313" key="9">
    <source>
        <dbReference type="Proteomes" id="UP000031938"/>
    </source>
</evidence>
<dbReference type="GO" id="GO:0008995">
    <property type="term" value="F:ribonuclease E activity"/>
    <property type="evidence" value="ECO:0007669"/>
    <property type="project" value="UniProtKB-EC"/>
</dbReference>
<dbReference type="SUPFAM" id="SSF50249">
    <property type="entry name" value="Nucleic acid-binding proteins"/>
    <property type="match status" value="1"/>
</dbReference>
<dbReference type="Gene3D" id="2.40.50.140">
    <property type="entry name" value="Nucleic acid-binding proteins"/>
    <property type="match status" value="1"/>
</dbReference>
<keyword evidence="6" id="KW-0175">Coiled coil</keyword>
<dbReference type="PANTHER" id="PTHR30001:SF0">
    <property type="entry name" value="RIBONUCLEASE G"/>
    <property type="match status" value="1"/>
</dbReference>
<dbReference type="AlphaFoldDB" id="A0A0C2RS33"/>
<dbReference type="Proteomes" id="UP000031938">
    <property type="component" value="Unassembled WGS sequence"/>
</dbReference>
<organism evidence="8 9">
    <name type="scientific">Jeotgalibacillus soli</name>
    <dbReference type="NCBI Taxonomy" id="889306"/>
    <lineage>
        <taxon>Bacteria</taxon>
        <taxon>Bacillati</taxon>
        <taxon>Bacillota</taxon>
        <taxon>Bacilli</taxon>
        <taxon>Bacillales</taxon>
        <taxon>Caryophanaceae</taxon>
        <taxon>Jeotgalibacillus</taxon>
    </lineage>
</organism>
<dbReference type="CDD" id="cd04453">
    <property type="entry name" value="S1_RNase_E"/>
    <property type="match status" value="1"/>
</dbReference>
<dbReference type="GO" id="GO:0005737">
    <property type="term" value="C:cytoplasm"/>
    <property type="evidence" value="ECO:0007669"/>
    <property type="project" value="TreeGrafter"/>
</dbReference>
<reference evidence="8 9" key="1">
    <citation type="submission" date="2015-01" db="EMBL/GenBank/DDBJ databases">
        <title>Genome sequencing of Jeotgalibacillus soli.</title>
        <authorList>
            <person name="Goh K.M."/>
            <person name="Chan K.-G."/>
            <person name="Yaakop A.S."/>
            <person name="Ee R."/>
            <person name="Gan H.M."/>
            <person name="Chan C.S."/>
        </authorList>
    </citation>
    <scope>NUCLEOTIDE SEQUENCE [LARGE SCALE GENOMIC DNA]</scope>
    <source>
        <strain evidence="8 9">P9</strain>
    </source>
</reference>
<dbReference type="PANTHER" id="PTHR30001">
    <property type="entry name" value="RIBONUCLEASE"/>
    <property type="match status" value="1"/>
</dbReference>
<evidence type="ECO:0000259" key="7">
    <source>
        <dbReference type="PROSITE" id="PS50126"/>
    </source>
</evidence>
<dbReference type="Pfam" id="PF10150">
    <property type="entry name" value="RNase_E_G"/>
    <property type="match status" value="1"/>
</dbReference>
<keyword evidence="9" id="KW-1185">Reference proteome</keyword>
<dbReference type="PATRIC" id="fig|889306.3.peg.3530"/>
<evidence type="ECO:0000256" key="6">
    <source>
        <dbReference type="SAM" id="Coils"/>
    </source>
</evidence>
<evidence type="ECO:0000256" key="1">
    <source>
        <dbReference type="ARBA" id="ARBA00001946"/>
    </source>
</evidence>
<dbReference type="EC" id="3.1.26.12" evidence="8"/>
<evidence type="ECO:0000256" key="2">
    <source>
        <dbReference type="ARBA" id="ARBA00022723"/>
    </source>
</evidence>
<dbReference type="GO" id="GO:0006364">
    <property type="term" value="P:rRNA processing"/>
    <property type="evidence" value="ECO:0007669"/>
    <property type="project" value="TreeGrafter"/>
</dbReference>
<keyword evidence="2" id="KW-0479">Metal-binding</keyword>
<accession>A0A0C2RS33</accession>
<dbReference type="InterPro" id="IPR019307">
    <property type="entry name" value="RNA-bd_AU-1/RNase_E/G"/>
</dbReference>
<dbReference type="InterPro" id="IPR004659">
    <property type="entry name" value="RNase_E/G"/>
</dbReference>